<dbReference type="SUPFAM" id="SSF56024">
    <property type="entry name" value="Phospholipase D/nuclease"/>
    <property type="match status" value="2"/>
</dbReference>
<protein>
    <recommendedName>
        <fullName evidence="3">phospholipase D</fullName>
        <ecNumber evidence="3">3.1.4.4</ecNumber>
    </recommendedName>
</protein>
<evidence type="ECO:0000256" key="5">
    <source>
        <dbReference type="ARBA" id="ARBA00022963"/>
    </source>
</evidence>
<dbReference type="Proteomes" id="UP000033618">
    <property type="component" value="Unassembled WGS sequence"/>
</dbReference>
<dbReference type="SMART" id="SM00155">
    <property type="entry name" value="PLDc"/>
    <property type="match status" value="2"/>
</dbReference>
<feature type="domain" description="PLD phosphodiesterase" evidence="7">
    <location>
        <begin position="265"/>
        <end position="299"/>
    </location>
</feature>
<evidence type="ECO:0000259" key="7">
    <source>
        <dbReference type="PROSITE" id="PS50035"/>
    </source>
</evidence>
<dbReference type="STRING" id="28092.WM40_15715"/>
<reference evidence="8 9" key="1">
    <citation type="submission" date="2015-03" db="EMBL/GenBank/DDBJ databases">
        <title>Draft Genome Sequence of Burkholderia andropogonis type strain ICMP2807, isolated from Sorghum bicolor.</title>
        <authorList>
            <person name="Lopes-Santos L."/>
            <person name="Castro D.B."/>
            <person name="Ottoboni L.M."/>
            <person name="Park D."/>
            <person name="Weirc B.S."/>
            <person name="Destefano S.A."/>
        </authorList>
    </citation>
    <scope>NUCLEOTIDE SEQUENCE [LARGE SCALE GENOMIC DNA]</scope>
    <source>
        <strain evidence="8 9">ICMP2807</strain>
    </source>
</reference>
<dbReference type="CDD" id="cd09173">
    <property type="entry name" value="PLDc_Nuc_like_unchar1_2"/>
    <property type="match status" value="1"/>
</dbReference>
<dbReference type="InterPro" id="IPR051406">
    <property type="entry name" value="PLD_domain"/>
</dbReference>
<name>A0A0F5JY19_9BURK</name>
<sequence>MSVKIRSYLSPTLVLLALDWPDAPQHPDFLGFAIKRTPGFRDDRNGLRAGSSWLPNRLSFGAATHVAQTRSVNTDTPSNIAPIQKFSWWDARFDDADREHTFRYDVYPVTGTPDTLTVRTSDRATCSVTLPSHTVDGIGTWFNRAVVSSQAFSRKIAALHLPPGTAPNAQDTLALRGWLANGMEHVFDTILSGASRAVGAVYHLTDPLWALPALSTFGKTHGKDAVAIVYDAHQGKQKGQTATTSPNQMAIDTLEGNVTLLPRDKTHIMHDKFIVSDGPHAAGKPMRLLAGSANFTTEGLTEQANVLHVFDAPPLAALYNERARLLASNPVIAATANAEPGWSDPVTVGSARIRACFSPEPGDARNQIDTIVTTIGKAKHSVMFCLFMPTDATLRQACFDAGDKGLTMFGLVNHISPVKAGGNDKASGQSAPLNASALANMALYHRSQRQRDVIDAAHFTQDTAPDGFLPEWQRFPGAKAPPYTPVIIHHKFVIVDADGNDPVVYTGSANMSKNSERYNDENLLEIRDKRIAAIYLAEFLRLYEHYRARAIALTERNNGTPSTSSRLSLATDGAWARKYYVKGSPEQKSRIELAGDNHS</sequence>
<evidence type="ECO:0000256" key="6">
    <source>
        <dbReference type="ARBA" id="ARBA00023098"/>
    </source>
</evidence>
<dbReference type="RefSeq" id="WP_024905077.1">
    <property type="nucleotide sequence ID" value="NZ_CADFGU010000012.1"/>
</dbReference>
<evidence type="ECO:0000313" key="8">
    <source>
        <dbReference type="EMBL" id="KKB62733.1"/>
    </source>
</evidence>
<proteinExistence type="inferred from homology"/>
<dbReference type="EC" id="3.1.4.4" evidence="3"/>
<keyword evidence="9" id="KW-1185">Reference proteome</keyword>
<evidence type="ECO:0000256" key="4">
    <source>
        <dbReference type="ARBA" id="ARBA00022801"/>
    </source>
</evidence>
<keyword evidence="6" id="KW-0443">Lipid metabolism</keyword>
<dbReference type="GO" id="GO:0016042">
    <property type="term" value="P:lipid catabolic process"/>
    <property type="evidence" value="ECO:0007669"/>
    <property type="project" value="UniProtKB-KW"/>
</dbReference>
<dbReference type="GO" id="GO:0004630">
    <property type="term" value="F:phospholipase D activity"/>
    <property type="evidence" value="ECO:0007669"/>
    <property type="project" value="UniProtKB-EC"/>
</dbReference>
<evidence type="ECO:0000313" key="9">
    <source>
        <dbReference type="Proteomes" id="UP000033618"/>
    </source>
</evidence>
<dbReference type="GO" id="GO:0016891">
    <property type="term" value="F:RNA endonuclease activity producing 5'-phosphomonoesters, hydrolytic mechanism"/>
    <property type="evidence" value="ECO:0007669"/>
    <property type="project" value="TreeGrafter"/>
</dbReference>
<organism evidence="8 9">
    <name type="scientific">Robbsia andropogonis</name>
    <dbReference type="NCBI Taxonomy" id="28092"/>
    <lineage>
        <taxon>Bacteria</taxon>
        <taxon>Pseudomonadati</taxon>
        <taxon>Pseudomonadota</taxon>
        <taxon>Betaproteobacteria</taxon>
        <taxon>Burkholderiales</taxon>
        <taxon>Burkholderiaceae</taxon>
        <taxon>Robbsia</taxon>
    </lineage>
</organism>
<keyword evidence="4" id="KW-0378">Hydrolase</keyword>
<comment type="catalytic activity">
    <reaction evidence="1">
        <text>a 1,2-diacyl-sn-glycero-3-phosphocholine + H2O = a 1,2-diacyl-sn-glycero-3-phosphate + choline + H(+)</text>
        <dbReference type="Rhea" id="RHEA:14445"/>
        <dbReference type="ChEBI" id="CHEBI:15354"/>
        <dbReference type="ChEBI" id="CHEBI:15377"/>
        <dbReference type="ChEBI" id="CHEBI:15378"/>
        <dbReference type="ChEBI" id="CHEBI:57643"/>
        <dbReference type="ChEBI" id="CHEBI:58608"/>
        <dbReference type="EC" id="3.1.4.4"/>
    </reaction>
</comment>
<dbReference type="GO" id="GO:0006793">
    <property type="term" value="P:phosphorus metabolic process"/>
    <property type="evidence" value="ECO:0007669"/>
    <property type="project" value="UniProtKB-ARBA"/>
</dbReference>
<dbReference type="Gene3D" id="3.30.870.10">
    <property type="entry name" value="Endonuclease Chain A"/>
    <property type="match status" value="2"/>
</dbReference>
<accession>A0A0F5JY19</accession>
<evidence type="ECO:0000256" key="3">
    <source>
        <dbReference type="ARBA" id="ARBA00012027"/>
    </source>
</evidence>
<dbReference type="PANTHER" id="PTHR43856">
    <property type="entry name" value="CARDIOLIPIN HYDROLASE"/>
    <property type="match status" value="1"/>
</dbReference>
<evidence type="ECO:0000256" key="1">
    <source>
        <dbReference type="ARBA" id="ARBA00000798"/>
    </source>
</evidence>
<dbReference type="EMBL" id="LAQU01000016">
    <property type="protein sequence ID" value="KKB62733.1"/>
    <property type="molecule type" value="Genomic_DNA"/>
</dbReference>
<evidence type="ECO:0000256" key="2">
    <source>
        <dbReference type="ARBA" id="ARBA00008664"/>
    </source>
</evidence>
<keyword evidence="5" id="KW-0442">Lipid degradation</keyword>
<dbReference type="InterPro" id="IPR001736">
    <property type="entry name" value="PLipase_D/transphosphatidylase"/>
</dbReference>
<dbReference type="OrthoDB" id="9789376at2"/>
<dbReference type="AlphaFoldDB" id="A0A0F5JY19"/>
<comment type="similarity">
    <text evidence="2">Belongs to the phospholipase D family.</text>
</comment>
<dbReference type="Pfam" id="PF13091">
    <property type="entry name" value="PLDc_2"/>
    <property type="match status" value="1"/>
</dbReference>
<dbReference type="PROSITE" id="PS50035">
    <property type="entry name" value="PLD"/>
    <property type="match status" value="2"/>
</dbReference>
<dbReference type="PANTHER" id="PTHR43856:SF1">
    <property type="entry name" value="MITOCHONDRIAL CARDIOLIPIN HYDROLASE"/>
    <property type="match status" value="1"/>
</dbReference>
<dbReference type="PATRIC" id="fig|28092.6.peg.3706"/>
<gene>
    <name evidence="8" type="ORF">WM40_15715</name>
</gene>
<comment type="caution">
    <text evidence="8">The sequence shown here is derived from an EMBL/GenBank/DDBJ whole genome shotgun (WGS) entry which is preliminary data.</text>
</comment>
<dbReference type="InterPro" id="IPR025202">
    <property type="entry name" value="PLD-like_dom"/>
</dbReference>
<feature type="domain" description="PLD phosphodiesterase" evidence="7">
    <location>
        <begin position="484"/>
        <end position="515"/>
    </location>
</feature>